<organism evidence="1 2">
    <name type="scientific">Penicillium cf. viridicatum</name>
    <dbReference type="NCBI Taxonomy" id="2972119"/>
    <lineage>
        <taxon>Eukaryota</taxon>
        <taxon>Fungi</taxon>
        <taxon>Dikarya</taxon>
        <taxon>Ascomycota</taxon>
        <taxon>Pezizomycotina</taxon>
        <taxon>Eurotiomycetes</taxon>
        <taxon>Eurotiomycetidae</taxon>
        <taxon>Eurotiales</taxon>
        <taxon>Aspergillaceae</taxon>
        <taxon>Penicillium</taxon>
    </lineage>
</organism>
<evidence type="ECO:0000313" key="1">
    <source>
        <dbReference type="EMBL" id="KAJ5196618.1"/>
    </source>
</evidence>
<gene>
    <name evidence="1" type="ORF">N7449_007097</name>
</gene>
<dbReference type="OrthoDB" id="10393567at2759"/>
<accession>A0A9W9JGQ2</accession>
<comment type="caution">
    <text evidence="1">The sequence shown here is derived from an EMBL/GenBank/DDBJ whole genome shotgun (WGS) entry which is preliminary data.</text>
</comment>
<dbReference type="EMBL" id="JAPQKQ010000005">
    <property type="protein sequence ID" value="KAJ5196618.1"/>
    <property type="molecule type" value="Genomic_DNA"/>
</dbReference>
<dbReference type="Proteomes" id="UP001150942">
    <property type="component" value="Unassembled WGS sequence"/>
</dbReference>
<protein>
    <submittedName>
        <fullName evidence="1">Uncharacterized protein</fullName>
    </submittedName>
</protein>
<evidence type="ECO:0000313" key="2">
    <source>
        <dbReference type="Proteomes" id="UP001150942"/>
    </source>
</evidence>
<dbReference type="AlphaFoldDB" id="A0A9W9JGQ2"/>
<keyword evidence="2" id="KW-1185">Reference proteome</keyword>
<sequence>MSSAPVKIAMHDLANGIWDTKVNVVISWMQPGTNGGNFLNFPEIRECLLGHDCGRHPMV</sequence>
<proteinExistence type="predicted"/>
<reference evidence="1" key="1">
    <citation type="submission" date="2022-11" db="EMBL/GenBank/DDBJ databases">
        <authorList>
            <person name="Petersen C."/>
        </authorList>
    </citation>
    <scope>NUCLEOTIDE SEQUENCE</scope>
    <source>
        <strain evidence="1">IBT 20477</strain>
    </source>
</reference>
<reference evidence="1" key="2">
    <citation type="journal article" date="2023" name="IMA Fungus">
        <title>Comparative genomic study of the Penicillium genus elucidates a diverse pangenome and 15 lateral gene transfer events.</title>
        <authorList>
            <person name="Petersen C."/>
            <person name="Sorensen T."/>
            <person name="Nielsen M.R."/>
            <person name="Sondergaard T.E."/>
            <person name="Sorensen J.L."/>
            <person name="Fitzpatrick D.A."/>
            <person name="Frisvad J.C."/>
            <person name="Nielsen K.L."/>
        </authorList>
    </citation>
    <scope>NUCLEOTIDE SEQUENCE</scope>
    <source>
        <strain evidence="1">IBT 20477</strain>
    </source>
</reference>
<name>A0A9W9JGQ2_9EURO</name>